<name>A0A9X7BT81_BACTU</name>
<dbReference type="AlphaFoldDB" id="A0A9X7BT81"/>
<evidence type="ECO:0000256" key="1">
    <source>
        <dbReference type="SAM" id="Coils"/>
    </source>
</evidence>
<organism evidence="2 3">
    <name type="scientific">Bacillus thuringiensis</name>
    <dbReference type="NCBI Taxonomy" id="1428"/>
    <lineage>
        <taxon>Bacteria</taxon>
        <taxon>Bacillati</taxon>
        <taxon>Bacillota</taxon>
        <taxon>Bacilli</taxon>
        <taxon>Bacillales</taxon>
        <taxon>Bacillaceae</taxon>
        <taxon>Bacillus</taxon>
        <taxon>Bacillus cereus group</taxon>
    </lineage>
</organism>
<protein>
    <submittedName>
        <fullName evidence="2">Uncharacterized protein</fullName>
    </submittedName>
</protein>
<feature type="coiled-coil region" evidence="1">
    <location>
        <begin position="389"/>
        <end position="416"/>
    </location>
</feature>
<dbReference type="EMBL" id="NVDU01000003">
    <property type="protein sequence ID" value="PFV35649.1"/>
    <property type="molecule type" value="Genomic_DNA"/>
</dbReference>
<proteinExistence type="predicted"/>
<keyword evidence="1" id="KW-0175">Coiled coil</keyword>
<gene>
    <name evidence="2" type="ORF">COK99_01120</name>
</gene>
<evidence type="ECO:0000313" key="3">
    <source>
        <dbReference type="Proteomes" id="UP000223366"/>
    </source>
</evidence>
<comment type="caution">
    <text evidence="2">The sequence shown here is derived from an EMBL/GenBank/DDBJ whole genome shotgun (WGS) entry which is preliminary data.</text>
</comment>
<dbReference type="RefSeq" id="WP_098685536.1">
    <property type="nucleotide sequence ID" value="NZ_NVDU01000003.1"/>
</dbReference>
<reference evidence="2 3" key="1">
    <citation type="submission" date="2017-09" db="EMBL/GenBank/DDBJ databases">
        <title>Large-scale bioinformatics analysis of Bacillus genomes uncovers conserved roles of natural products in bacterial physiology.</title>
        <authorList>
            <consortium name="Agbiome Team Llc"/>
            <person name="Bleich R.M."/>
            <person name="Grubbs K.J."/>
            <person name="Santa Maria K.C."/>
            <person name="Allen S.E."/>
            <person name="Farag S."/>
            <person name="Shank E.A."/>
            <person name="Bowers A."/>
        </authorList>
    </citation>
    <scope>NUCLEOTIDE SEQUENCE [LARGE SCALE GENOMIC DNA]</scope>
    <source>
        <strain evidence="2 3">AFS060060</strain>
    </source>
</reference>
<accession>A0A9X7BT81</accession>
<dbReference type="Proteomes" id="UP000223366">
    <property type="component" value="Unassembled WGS sequence"/>
</dbReference>
<evidence type="ECO:0000313" key="2">
    <source>
        <dbReference type="EMBL" id="PFV35649.1"/>
    </source>
</evidence>
<sequence length="418" mass="48121">MDQTAKHLTLFFANAQQNEDGEMLRDLPAEQIIINWDQLGNKKIISLSTGEVLEVDVSKEDGNLIRITNMSYFGSGRYGRLLGALYTFIDGSESWVISIKSKSKSSQNLNMLIGNWFYGLPFDKLSESEHWTGSPYIGYTKDFVEIQMGRVETLCDIQLTPNTYTIRPGEKAIFSAMHPYSEKGKWIYDKKLTVIEETNKSLVVTSNIESETAYDISYSVHKCMKTSKLFVQTIKDKDKFKDPKEPIVPPLIDKPATIDEPPKDIVDLMNPAIPMPTLYKYPNIMKRNARYRGHRESEKALHDHQEQIYDIRQLHRSITDLKKKADLGIQSWFKGEKNLSISMKTGENPENISEMQNTQNNIHNGQIRAFGDNMIQLTRDSSTNGMLGIYEIKQRLQELDERVAEAERRYQDYENAYE</sequence>